<dbReference type="HOGENOM" id="CLU_557892_0_0_1"/>
<dbReference type="KEGG" id="pno:SNOG_01385"/>
<name>Q0V3M9_PHANO</name>
<dbReference type="eggNOG" id="ENOG502R6VT">
    <property type="taxonomic scope" value="Eukaryota"/>
</dbReference>
<dbReference type="VEuPathDB" id="FungiDB:JI435_013850"/>
<feature type="region of interest" description="Disordered" evidence="1">
    <location>
        <begin position="470"/>
        <end position="489"/>
    </location>
</feature>
<feature type="region of interest" description="Disordered" evidence="1">
    <location>
        <begin position="20"/>
        <end position="168"/>
    </location>
</feature>
<gene>
    <name evidence="2" type="ORF">SNOG_01385</name>
</gene>
<feature type="compositionally biased region" description="Basic residues" evidence="1">
    <location>
        <begin position="93"/>
        <end position="104"/>
    </location>
</feature>
<dbReference type="InParanoid" id="Q0V3M9"/>
<dbReference type="GeneID" id="5968871"/>
<feature type="compositionally biased region" description="Low complexity" evidence="1">
    <location>
        <begin position="40"/>
        <end position="58"/>
    </location>
</feature>
<accession>Q0V3M9</accession>
<feature type="compositionally biased region" description="Basic residues" evidence="1">
    <location>
        <begin position="26"/>
        <end position="38"/>
    </location>
</feature>
<protein>
    <submittedName>
        <fullName evidence="2">Uncharacterized protein</fullName>
    </submittedName>
</protein>
<feature type="compositionally biased region" description="Basic residues" evidence="1">
    <location>
        <begin position="121"/>
        <end position="130"/>
    </location>
</feature>
<reference evidence="3" key="1">
    <citation type="journal article" date="2007" name="Plant Cell">
        <title>Dothideomycete-plant interactions illuminated by genome sequencing and EST analysis of the wheat pathogen Stagonospora nodorum.</title>
        <authorList>
            <person name="Hane J.K."/>
            <person name="Lowe R.G."/>
            <person name="Solomon P.S."/>
            <person name="Tan K.C."/>
            <person name="Schoch C.L."/>
            <person name="Spatafora J.W."/>
            <person name="Crous P.W."/>
            <person name="Kodira C."/>
            <person name="Birren B.W."/>
            <person name="Galagan J.E."/>
            <person name="Torriani S.F."/>
            <person name="McDonald B.A."/>
            <person name="Oliver R.P."/>
        </authorList>
    </citation>
    <scope>NUCLEOTIDE SEQUENCE [LARGE SCALE GENOMIC DNA]</scope>
    <source>
        <strain evidence="3">SN15 / ATCC MYA-4574 / FGSC 10173</strain>
    </source>
</reference>
<evidence type="ECO:0000256" key="1">
    <source>
        <dbReference type="SAM" id="MobiDB-lite"/>
    </source>
</evidence>
<dbReference type="EMBL" id="CH445326">
    <property type="protein sequence ID" value="EAT91034.1"/>
    <property type="molecule type" value="Genomic_DNA"/>
</dbReference>
<sequence length="489" mass="55286">MVPLPPKTRLIKSLDQSALVASQSRLHQKRQRITRSRLKPSTARPSSASSRPARNTSALAADLANLGDFNLPPTTYHKDRYSDSDSGHGRSPPTRRLRARKQVRPTRIEKSRSKKTITSSQKRRQRHRPRKELAELKRWAHWQSEAVSSSSDSDSDDEATPRSISRSFPAKQVGVQNVPWKQLPAEMRNMIYEYCIANEEEKVMNVTHYPQGIPRRSGRGASNTASFAHSYWGFTQTCQAIRAELIPWLLQKRNVRTPLATLNDYVNTFHRPGLVDGKRVGNVEPICTGAPLPGKGVEILELLKQKHESTEFRLQLIPTSVSPVLDALQAIPDPLAYDELKILNEIEAVFKKDAGEKFRKAGIGSIRILSIVNEAIGGDVEYDEDFEHGEQRSHDVQVELDIIPPTGAHTHRNKQISEINQFVFETRLAYKDGLQLHAYFAGGIARWKVRRQGVVDMGWKQKKRGGTDIYRRLAGRTNDPDSFDAEELD</sequence>
<dbReference type="RefSeq" id="XP_001792026.1">
    <property type="nucleotide sequence ID" value="XM_001791974.1"/>
</dbReference>
<evidence type="ECO:0000313" key="3">
    <source>
        <dbReference type="Proteomes" id="UP000001055"/>
    </source>
</evidence>
<proteinExistence type="predicted"/>
<feature type="compositionally biased region" description="Basic and acidic residues" evidence="1">
    <location>
        <begin position="76"/>
        <end position="88"/>
    </location>
</feature>
<evidence type="ECO:0000313" key="2">
    <source>
        <dbReference type="EMBL" id="EAT91034.1"/>
    </source>
</evidence>
<dbReference type="OMA" id="NEMNIMH"/>
<organism evidence="2 3">
    <name type="scientific">Phaeosphaeria nodorum (strain SN15 / ATCC MYA-4574 / FGSC 10173)</name>
    <name type="common">Glume blotch fungus</name>
    <name type="synonym">Parastagonospora nodorum</name>
    <dbReference type="NCBI Taxonomy" id="321614"/>
    <lineage>
        <taxon>Eukaryota</taxon>
        <taxon>Fungi</taxon>
        <taxon>Dikarya</taxon>
        <taxon>Ascomycota</taxon>
        <taxon>Pezizomycotina</taxon>
        <taxon>Dothideomycetes</taxon>
        <taxon>Pleosporomycetidae</taxon>
        <taxon>Pleosporales</taxon>
        <taxon>Pleosporineae</taxon>
        <taxon>Phaeosphaeriaceae</taxon>
        <taxon>Parastagonospora</taxon>
    </lineage>
</organism>
<dbReference type="AlphaFoldDB" id="Q0V3M9"/>
<dbReference type="Proteomes" id="UP000001055">
    <property type="component" value="Unassembled WGS sequence"/>
</dbReference>